<feature type="transmembrane region" description="Helical" evidence="1">
    <location>
        <begin position="38"/>
        <end position="57"/>
    </location>
</feature>
<dbReference type="AlphaFoldDB" id="D0L6X1"/>
<reference evidence="3" key="1">
    <citation type="submission" date="2009-10" db="EMBL/GenBank/DDBJ databases">
        <title>The complete chromosome of Gordonia bronchialis DSM 43247.</title>
        <authorList>
            <consortium name="US DOE Joint Genome Institute (JGI-PGF)"/>
            <person name="Lucas S."/>
            <person name="Copeland A."/>
            <person name="Lapidus A."/>
            <person name="Glavina del Rio T."/>
            <person name="Dalin E."/>
            <person name="Tice H."/>
            <person name="Bruce D."/>
            <person name="Goodwin L."/>
            <person name="Pitluck S."/>
            <person name="Kyrpides N."/>
            <person name="Mavromatis K."/>
            <person name="Ivanova N."/>
            <person name="Ovchinnikova G."/>
            <person name="Saunders E."/>
            <person name="Brettin T."/>
            <person name="Detter J.C."/>
            <person name="Han C."/>
            <person name="Larimer F."/>
            <person name="Land M."/>
            <person name="Hauser L."/>
            <person name="Markowitz V."/>
            <person name="Cheng J.-F."/>
            <person name="Hugenholtz P."/>
            <person name="Woyke T."/>
            <person name="Wu D."/>
            <person name="Jando M."/>
            <person name="Schneider S."/>
            <person name="Goeker M."/>
            <person name="Klenk H.-P."/>
            <person name="Eisen J.A."/>
        </authorList>
    </citation>
    <scope>NUCLEOTIDE SEQUENCE [LARGE SCALE GENOMIC DNA]</scope>
    <source>
        <strain evidence="3">ATCC 25592 / DSM 43247 / BCRC 13721 / JCM 3198 / KCTC 3076 / NBRC 16047 / NCTC 10667</strain>
    </source>
</reference>
<proteinExistence type="predicted"/>
<organism evidence="2 3">
    <name type="scientific">Gordonia bronchialis (strain ATCC 25592 / DSM 43247 / BCRC 13721 / JCM 3198 / KCTC 3076 / NBRC 16047 / NCTC 10667)</name>
    <name type="common">Rhodococcus bronchialis</name>
    <dbReference type="NCBI Taxonomy" id="526226"/>
    <lineage>
        <taxon>Bacteria</taxon>
        <taxon>Bacillati</taxon>
        <taxon>Actinomycetota</taxon>
        <taxon>Actinomycetes</taxon>
        <taxon>Mycobacteriales</taxon>
        <taxon>Gordoniaceae</taxon>
        <taxon>Gordonia</taxon>
    </lineage>
</organism>
<keyword evidence="1" id="KW-1133">Transmembrane helix</keyword>
<keyword evidence="1" id="KW-0472">Membrane</keyword>
<name>D0L6X1_GORB4</name>
<dbReference type="eggNOG" id="ENOG5032E96">
    <property type="taxonomic scope" value="Bacteria"/>
</dbReference>
<dbReference type="KEGG" id="gbr:Gbro_1478"/>
<dbReference type="EMBL" id="CP001802">
    <property type="protein sequence ID" value="ACY20756.1"/>
    <property type="molecule type" value="Genomic_DNA"/>
</dbReference>
<dbReference type="RefSeq" id="WP_012833324.1">
    <property type="nucleotide sequence ID" value="NC_013441.1"/>
</dbReference>
<evidence type="ECO:0000256" key="1">
    <source>
        <dbReference type="SAM" id="Phobius"/>
    </source>
</evidence>
<dbReference type="HOGENOM" id="CLU_153180_0_0_11"/>
<evidence type="ECO:0000313" key="3">
    <source>
        <dbReference type="Proteomes" id="UP000001219"/>
    </source>
</evidence>
<accession>D0L6X1</accession>
<dbReference type="OrthoDB" id="4563543at2"/>
<gene>
    <name evidence="2" type="ordered locus">Gbro_1478</name>
</gene>
<dbReference type="STRING" id="526226.Gbro_1478"/>
<keyword evidence="3" id="KW-1185">Reference proteome</keyword>
<keyword evidence="1" id="KW-0812">Transmembrane</keyword>
<protein>
    <recommendedName>
        <fullName evidence="4">Transmembrane protein</fullName>
    </recommendedName>
</protein>
<evidence type="ECO:0000313" key="2">
    <source>
        <dbReference type="EMBL" id="ACY20756.1"/>
    </source>
</evidence>
<dbReference type="Proteomes" id="UP000001219">
    <property type="component" value="Chromosome"/>
</dbReference>
<evidence type="ECO:0008006" key="4">
    <source>
        <dbReference type="Google" id="ProtNLM"/>
    </source>
</evidence>
<sequence>MNESNDDLRAVIVHVIVTVGFALGLAAVGAASSTPLSTVLFVASPIVALLGALAMLWRTYRVWRRAGRWQLWQGGSWFLLAFFVVMLFGSAPALVN</sequence>
<reference evidence="2 3" key="2">
    <citation type="journal article" date="2010" name="Stand. Genomic Sci.">
        <title>Complete genome sequence of Gordonia bronchialis type strain (3410).</title>
        <authorList>
            <person name="Ivanova N."/>
            <person name="Sikorski J."/>
            <person name="Jando M."/>
            <person name="Lapidus A."/>
            <person name="Nolan M."/>
            <person name="Lucas S."/>
            <person name="Del Rio T.G."/>
            <person name="Tice H."/>
            <person name="Copeland A."/>
            <person name="Cheng J.F."/>
            <person name="Chen F."/>
            <person name="Bruce D."/>
            <person name="Goodwin L."/>
            <person name="Pitluck S."/>
            <person name="Mavromatis K."/>
            <person name="Ovchinnikova G."/>
            <person name="Pati A."/>
            <person name="Chen A."/>
            <person name="Palaniappan K."/>
            <person name="Land M."/>
            <person name="Hauser L."/>
            <person name="Chang Y.J."/>
            <person name="Jeffries C.D."/>
            <person name="Chain P."/>
            <person name="Saunders E."/>
            <person name="Han C."/>
            <person name="Detter J.C."/>
            <person name="Brettin T."/>
            <person name="Rohde M."/>
            <person name="Goker M."/>
            <person name="Bristow J."/>
            <person name="Eisen J.A."/>
            <person name="Markowitz V."/>
            <person name="Hugenholtz P."/>
            <person name="Klenk H.P."/>
            <person name="Kyrpides N.C."/>
        </authorList>
    </citation>
    <scope>NUCLEOTIDE SEQUENCE [LARGE SCALE GENOMIC DNA]</scope>
    <source>
        <strain evidence="3">ATCC 25592 / DSM 43247 / BCRC 13721 / JCM 3198 / KCTC 3076 / NBRC 16047 / NCTC 10667</strain>
    </source>
</reference>
<feature type="transmembrane region" description="Helical" evidence="1">
    <location>
        <begin position="77"/>
        <end position="95"/>
    </location>
</feature>
<feature type="transmembrane region" description="Helical" evidence="1">
    <location>
        <begin position="12"/>
        <end position="32"/>
    </location>
</feature>